<protein>
    <recommendedName>
        <fullName evidence="5">ABC transporter domain-containing protein</fullName>
    </recommendedName>
</protein>
<dbReference type="Pfam" id="PF00005">
    <property type="entry name" value="ABC_tran"/>
    <property type="match status" value="1"/>
</dbReference>
<evidence type="ECO:0000256" key="2">
    <source>
        <dbReference type="ARBA" id="ARBA00009726"/>
    </source>
</evidence>
<dbReference type="GO" id="GO:0016887">
    <property type="term" value="F:ATP hydrolysis activity"/>
    <property type="evidence" value="ECO:0007669"/>
    <property type="project" value="InterPro"/>
</dbReference>
<feature type="non-terminal residue" evidence="6">
    <location>
        <position position="1"/>
    </location>
</feature>
<feature type="domain" description="ABC transporter" evidence="5">
    <location>
        <begin position="4"/>
        <end position="32"/>
    </location>
</feature>
<dbReference type="EMBL" id="DS473790">
    <property type="protein sequence ID" value="EDO27146.1"/>
    <property type="molecule type" value="Genomic_DNA"/>
</dbReference>
<gene>
    <name evidence="6" type="ORF">NEMVEDRAFT_v1g7434</name>
</gene>
<evidence type="ECO:0000313" key="7">
    <source>
        <dbReference type="Proteomes" id="UP000001593"/>
    </source>
</evidence>
<feature type="non-terminal residue" evidence="6">
    <location>
        <position position="90"/>
    </location>
</feature>
<dbReference type="STRING" id="45351.A7TA26"/>
<keyword evidence="7" id="KW-1185">Reference proteome</keyword>
<reference evidence="6 7" key="1">
    <citation type="journal article" date="2007" name="Science">
        <title>Sea anemone genome reveals ancestral eumetazoan gene repertoire and genomic organization.</title>
        <authorList>
            <person name="Putnam N.H."/>
            <person name="Srivastava M."/>
            <person name="Hellsten U."/>
            <person name="Dirks B."/>
            <person name="Chapman J."/>
            <person name="Salamov A."/>
            <person name="Terry A."/>
            <person name="Shapiro H."/>
            <person name="Lindquist E."/>
            <person name="Kapitonov V.V."/>
            <person name="Jurka J."/>
            <person name="Genikhovich G."/>
            <person name="Grigoriev I.V."/>
            <person name="Lucas S.M."/>
            <person name="Steele R.E."/>
            <person name="Finnerty J.R."/>
            <person name="Technau U."/>
            <person name="Martindale M.Q."/>
            <person name="Rokhsar D.S."/>
        </authorList>
    </citation>
    <scope>NUCLEOTIDE SEQUENCE [LARGE SCALE GENOMIC DNA]</scope>
    <source>
        <strain evidence="7">CH2 X CH6</strain>
    </source>
</reference>
<dbReference type="OMA" id="MGKNCIG"/>
<dbReference type="InParanoid" id="A7TA26"/>
<evidence type="ECO:0000256" key="1">
    <source>
        <dbReference type="ARBA" id="ARBA00004141"/>
    </source>
</evidence>
<dbReference type="PANTHER" id="PTHR24223">
    <property type="entry name" value="ATP-BINDING CASSETTE SUB-FAMILY C"/>
    <property type="match status" value="1"/>
</dbReference>
<dbReference type="InterPro" id="IPR003439">
    <property type="entry name" value="ABC_transporter-like_ATP-bd"/>
</dbReference>
<evidence type="ECO:0000259" key="5">
    <source>
        <dbReference type="Pfam" id="PF00005"/>
    </source>
</evidence>
<dbReference type="Proteomes" id="UP000001593">
    <property type="component" value="Unassembled WGS sequence"/>
</dbReference>
<keyword evidence="3" id="KW-0547">Nucleotide-binding</keyword>
<comment type="subcellular location">
    <subcellularLocation>
        <location evidence="1">Membrane</location>
        <topology evidence="1">Multi-pass membrane protein</topology>
    </subcellularLocation>
</comment>
<evidence type="ECO:0000256" key="3">
    <source>
        <dbReference type="ARBA" id="ARBA00022741"/>
    </source>
</evidence>
<dbReference type="GO" id="GO:0016020">
    <property type="term" value="C:membrane"/>
    <property type="evidence" value="ECO:0007669"/>
    <property type="project" value="UniProtKB-SubCell"/>
</dbReference>
<organism evidence="6 7">
    <name type="scientific">Nematostella vectensis</name>
    <name type="common">Starlet sea anemone</name>
    <dbReference type="NCBI Taxonomy" id="45351"/>
    <lineage>
        <taxon>Eukaryota</taxon>
        <taxon>Metazoa</taxon>
        <taxon>Cnidaria</taxon>
        <taxon>Anthozoa</taxon>
        <taxon>Hexacorallia</taxon>
        <taxon>Actiniaria</taxon>
        <taxon>Edwardsiidae</taxon>
        <taxon>Nematostella</taxon>
    </lineage>
</organism>
<dbReference type="PANTHER" id="PTHR24223:SF456">
    <property type="entry name" value="MULTIDRUG RESISTANCE-ASSOCIATED PROTEIN LETHAL(2)03659"/>
    <property type="match status" value="1"/>
</dbReference>
<dbReference type="PhylomeDB" id="A7TA26"/>
<keyword evidence="4" id="KW-0067">ATP-binding</keyword>
<comment type="similarity">
    <text evidence="2">Belongs to the ABC transporter superfamily. ABCC family. Conjugate transporter (TC 3.A.1.208) subfamily.</text>
</comment>
<dbReference type="Gene3D" id="3.40.50.300">
    <property type="entry name" value="P-loop containing nucleotide triphosphate hydrolases"/>
    <property type="match status" value="1"/>
</dbReference>
<dbReference type="SUPFAM" id="SSF52540">
    <property type="entry name" value="P-loop containing nucleoside triphosphate hydrolases"/>
    <property type="match status" value="1"/>
</dbReference>
<accession>A7TA26</accession>
<evidence type="ECO:0000256" key="4">
    <source>
        <dbReference type="ARBA" id="ARBA00022840"/>
    </source>
</evidence>
<evidence type="ECO:0000313" key="6">
    <source>
        <dbReference type="EMBL" id="EDO27146.1"/>
    </source>
</evidence>
<proteinExistence type="inferred from homology"/>
<dbReference type="GO" id="GO:0005524">
    <property type="term" value="F:ATP binding"/>
    <property type="evidence" value="ECO:0007669"/>
    <property type="project" value="UniProtKB-KW"/>
</dbReference>
<name>A7TA26_NEMVE</name>
<sequence>RGMTLSGGQCSRISLARAVYSRASVILLDDPLSRVDAAVGRHVFDRCILKLLGQTTRVVVTHHLKCLKAANHVIVMEDGMIREQGKMEEL</sequence>
<dbReference type="InterPro" id="IPR050173">
    <property type="entry name" value="ABC_transporter_C-like"/>
</dbReference>
<dbReference type="AlphaFoldDB" id="A7TA26"/>
<dbReference type="InterPro" id="IPR027417">
    <property type="entry name" value="P-loop_NTPase"/>
</dbReference>
<dbReference type="eggNOG" id="KOG0054">
    <property type="taxonomic scope" value="Eukaryota"/>
</dbReference>
<dbReference type="HOGENOM" id="CLU_2447016_0_0_1"/>